<dbReference type="GO" id="GO:0003824">
    <property type="term" value="F:catalytic activity"/>
    <property type="evidence" value="ECO:0007669"/>
    <property type="project" value="UniProtKB-ARBA"/>
</dbReference>
<keyword evidence="3" id="KW-1185">Reference proteome</keyword>
<evidence type="ECO:0000256" key="1">
    <source>
        <dbReference type="ARBA" id="ARBA00005254"/>
    </source>
</evidence>
<reference evidence="2" key="1">
    <citation type="submission" date="2019-04" db="EMBL/GenBank/DDBJ databases">
        <title>Whole genome sequencing of cave bacteria.</title>
        <authorList>
            <person name="Gan H.M."/>
            <person name="Barton H."/>
            <person name="Savka M.A."/>
        </authorList>
    </citation>
    <scope>NUCLEOTIDE SEQUENCE [LARGE SCALE GENOMIC DNA]</scope>
    <source>
        <strain evidence="2">LC387</strain>
    </source>
</reference>
<organism evidence="2 3">
    <name type="scientific">Afipia massiliensis</name>
    <dbReference type="NCBI Taxonomy" id="211460"/>
    <lineage>
        <taxon>Bacteria</taxon>
        <taxon>Pseudomonadati</taxon>
        <taxon>Pseudomonadota</taxon>
        <taxon>Alphaproteobacteria</taxon>
        <taxon>Hyphomicrobiales</taxon>
        <taxon>Nitrobacteraceae</taxon>
        <taxon>Afipia</taxon>
    </lineage>
</organism>
<comment type="caution">
    <text evidence="2">The sequence shown here is derived from an EMBL/GenBank/DDBJ whole genome shotgun (WGS) entry which is preliminary data.</text>
</comment>
<dbReference type="EMBL" id="LBIA02000001">
    <property type="protein sequence ID" value="TKT70252.1"/>
    <property type="molecule type" value="Genomic_DNA"/>
</dbReference>
<sequence length="260" mass="28195">MNFKSLQIEMAGPVAIVTLSRPERRNAIDESTVEEIGRFFESPPQEARVAVLKGDGQHFCAGLDLEEHARLRRTPVQFMRMCQRWHWAFDQMQFGGLPIIGALQGAVVGGGLELAAACHTRVADTSTFFALPEGQRAIFTGGGATVRVGRIIGPGRMVDMMLAARTYDAERGLQLGLCHEIVASGQSFARAMEIAQAAAKHAPLSNYAMVTAISRINDMSTTDGLFTESLMAGMVQSGPEVAAGLDEFLQKKGRRLEVTQ</sequence>
<evidence type="ECO:0000313" key="3">
    <source>
        <dbReference type="Proteomes" id="UP000034832"/>
    </source>
</evidence>
<dbReference type="SUPFAM" id="SSF52096">
    <property type="entry name" value="ClpP/crotonase"/>
    <property type="match status" value="1"/>
</dbReference>
<dbReference type="STRING" id="211460.YH63_17065"/>
<proteinExistence type="inferred from homology"/>
<dbReference type="NCBIfam" id="NF006013">
    <property type="entry name" value="PRK08150.1"/>
    <property type="match status" value="1"/>
</dbReference>
<name>A0A4U6BJC1_9BRAD</name>
<dbReference type="Proteomes" id="UP000034832">
    <property type="component" value="Unassembled WGS sequence"/>
</dbReference>
<dbReference type="CDD" id="cd06558">
    <property type="entry name" value="crotonase-like"/>
    <property type="match status" value="1"/>
</dbReference>
<protein>
    <submittedName>
        <fullName evidence="2">Crotonase/enoyl-CoA hydratase family protein</fullName>
    </submittedName>
</protein>
<evidence type="ECO:0000313" key="2">
    <source>
        <dbReference type="EMBL" id="TKT70252.1"/>
    </source>
</evidence>
<accession>A0A4U6BJC1</accession>
<dbReference type="PANTHER" id="PTHR43802">
    <property type="entry name" value="ENOYL-COA HYDRATASE"/>
    <property type="match status" value="1"/>
</dbReference>
<dbReference type="Gene3D" id="1.10.12.10">
    <property type="entry name" value="Lyase 2-enoyl-coa Hydratase, Chain A, domain 2"/>
    <property type="match status" value="1"/>
</dbReference>
<dbReference type="InterPro" id="IPR001753">
    <property type="entry name" value="Enoyl-CoA_hydra/iso"/>
</dbReference>
<gene>
    <name evidence="2" type="ORF">YH63_001815</name>
</gene>
<dbReference type="RefSeq" id="WP_046829827.1">
    <property type="nucleotide sequence ID" value="NZ_LBIA02000001.1"/>
</dbReference>
<comment type="similarity">
    <text evidence="1">Belongs to the enoyl-CoA hydratase/isomerase family.</text>
</comment>
<dbReference type="Pfam" id="PF00378">
    <property type="entry name" value="ECH_1"/>
    <property type="match status" value="1"/>
</dbReference>
<dbReference type="Gene3D" id="3.90.226.10">
    <property type="entry name" value="2-enoyl-CoA Hydratase, Chain A, domain 1"/>
    <property type="match status" value="1"/>
</dbReference>
<dbReference type="PANTHER" id="PTHR43802:SF1">
    <property type="entry name" value="IP11341P-RELATED"/>
    <property type="match status" value="1"/>
</dbReference>
<dbReference type="InterPro" id="IPR029045">
    <property type="entry name" value="ClpP/crotonase-like_dom_sf"/>
</dbReference>
<dbReference type="AlphaFoldDB" id="A0A4U6BJC1"/>
<dbReference type="OrthoDB" id="5730382at2"/>
<dbReference type="InterPro" id="IPR014748">
    <property type="entry name" value="Enoyl-CoA_hydra_C"/>
</dbReference>